<gene>
    <name evidence="1" type="ORF">KHA97_11705</name>
</gene>
<dbReference type="Proteomes" id="UP000681414">
    <property type="component" value="Unassembled WGS sequence"/>
</dbReference>
<reference evidence="1 2" key="1">
    <citation type="submission" date="2021-05" db="EMBL/GenBank/DDBJ databases">
        <title>Novel Bacillus species.</title>
        <authorList>
            <person name="Liu G."/>
        </authorList>
    </citation>
    <scope>NUCLEOTIDE SEQUENCE [LARGE SCALE GENOMIC DNA]</scope>
    <source>
        <strain evidence="2">FJAT-49780</strain>
    </source>
</reference>
<keyword evidence="2" id="KW-1185">Reference proteome</keyword>
<dbReference type="EMBL" id="JAGYPG010000002">
    <property type="protein sequence ID" value="MBS4195724.1"/>
    <property type="molecule type" value="Genomic_DNA"/>
</dbReference>
<dbReference type="RefSeq" id="WP_213124919.1">
    <property type="nucleotide sequence ID" value="NZ_JAGYPG010000002.1"/>
</dbReference>
<name>A0A942YHF4_9BACI</name>
<comment type="caution">
    <text evidence="1">The sequence shown here is derived from an EMBL/GenBank/DDBJ whole genome shotgun (WGS) entry which is preliminary data.</text>
</comment>
<evidence type="ECO:0000313" key="1">
    <source>
        <dbReference type="EMBL" id="MBS4195724.1"/>
    </source>
</evidence>
<dbReference type="AlphaFoldDB" id="A0A942YHF4"/>
<accession>A0A942YHF4</accession>
<dbReference type="Gene3D" id="3.40.50.720">
    <property type="entry name" value="NAD(P)-binding Rossmann-like Domain"/>
    <property type="match status" value="1"/>
</dbReference>
<dbReference type="InterPro" id="IPR036291">
    <property type="entry name" value="NAD(P)-bd_dom_sf"/>
</dbReference>
<organism evidence="1 2">
    <name type="scientific">Lederbergia citri</name>
    <dbReference type="NCBI Taxonomy" id="2833580"/>
    <lineage>
        <taxon>Bacteria</taxon>
        <taxon>Bacillati</taxon>
        <taxon>Bacillota</taxon>
        <taxon>Bacilli</taxon>
        <taxon>Bacillales</taxon>
        <taxon>Bacillaceae</taxon>
        <taxon>Lederbergia</taxon>
    </lineage>
</organism>
<protein>
    <submittedName>
        <fullName evidence="1">Uncharacterized protein</fullName>
    </submittedName>
</protein>
<sequence>MWSCIENDMLRKKYTMAFISTTAKHSDDFLRLPDKEILGDDTIHLLVTNESIATKLFKYLNGKVPDIFIDIERKQEIDLMKLAEESINDSRIHPYKPNDITVEAADQLLLYHFQGNLTGKNVLLYGNGNINAKLAIRLTERNANVYLYGRNQKKSKDLANAINLILPAYSPNVVRVFDDEELFDAMVSFISAEKVITSDFVAYLKSGGIALDGGIGNYTEEFIFDAINKGINVLRLDVRIGLPFLEASTKAVKHSFFQEIMGQREISNISIVAGGIIGASGSVIVDRIDQPKQIIGVANGIGGVKNESTLSDHDKRAIKIINEYIIQSKQEDL</sequence>
<dbReference type="SUPFAM" id="SSF51735">
    <property type="entry name" value="NAD(P)-binding Rossmann-fold domains"/>
    <property type="match status" value="1"/>
</dbReference>
<proteinExistence type="predicted"/>
<evidence type="ECO:0000313" key="2">
    <source>
        <dbReference type="Proteomes" id="UP000681414"/>
    </source>
</evidence>